<accession>A0A1Y1S9V3</accession>
<gene>
    <name evidence="3" type="ORF">ECANGB1_2695</name>
</gene>
<name>A0A1Y1S9V3_9MICR</name>
<protein>
    <submittedName>
        <fullName evidence="3">Uncharacterized protein</fullName>
    </submittedName>
</protein>
<dbReference type="VEuPathDB" id="MicrosporidiaDB:ECANGB1_2695"/>
<dbReference type="EMBL" id="LWDP01000006">
    <property type="protein sequence ID" value="ORD94959.1"/>
    <property type="molecule type" value="Genomic_DNA"/>
</dbReference>
<feature type="chain" id="PRO_5012801828" evidence="2">
    <location>
        <begin position="19"/>
        <end position="52"/>
    </location>
</feature>
<keyword evidence="2" id="KW-0732">Signal</keyword>
<comment type="caution">
    <text evidence="3">The sequence shown here is derived from an EMBL/GenBank/DDBJ whole genome shotgun (WGS) entry which is preliminary data.</text>
</comment>
<evidence type="ECO:0000256" key="2">
    <source>
        <dbReference type="SAM" id="SignalP"/>
    </source>
</evidence>
<evidence type="ECO:0000313" key="3">
    <source>
        <dbReference type="EMBL" id="ORD94959.1"/>
    </source>
</evidence>
<evidence type="ECO:0000256" key="1">
    <source>
        <dbReference type="SAM" id="MobiDB-lite"/>
    </source>
</evidence>
<feature type="region of interest" description="Disordered" evidence="1">
    <location>
        <begin position="33"/>
        <end position="52"/>
    </location>
</feature>
<organism evidence="3 4">
    <name type="scientific">Enterospora canceri</name>
    <dbReference type="NCBI Taxonomy" id="1081671"/>
    <lineage>
        <taxon>Eukaryota</taxon>
        <taxon>Fungi</taxon>
        <taxon>Fungi incertae sedis</taxon>
        <taxon>Microsporidia</taxon>
        <taxon>Enterocytozoonidae</taxon>
        <taxon>Enterospora</taxon>
    </lineage>
</organism>
<sequence length="52" mass="5523">MAITLLIMLILSPKSTLSRTIVLLASKNRPIASRQSCNKPAGHITSSGQSES</sequence>
<dbReference type="Proteomes" id="UP000192639">
    <property type="component" value="Unassembled WGS sequence"/>
</dbReference>
<keyword evidence="4" id="KW-1185">Reference proteome</keyword>
<reference evidence="3 4" key="1">
    <citation type="journal article" date="2017" name="Environ. Microbiol.">
        <title>Decay of the glycolytic pathway and adaptation to intranuclear parasitism within Enterocytozoonidae microsporidia.</title>
        <authorList>
            <person name="Wiredu Boakye D."/>
            <person name="Jaroenlak P."/>
            <person name="Prachumwat A."/>
            <person name="Williams T.A."/>
            <person name="Bateman K.S."/>
            <person name="Itsathitphaisarn O."/>
            <person name="Sritunyalucksana K."/>
            <person name="Paszkiewicz K.H."/>
            <person name="Moore K.A."/>
            <person name="Stentiford G.D."/>
            <person name="Williams B.A."/>
        </authorList>
    </citation>
    <scope>NUCLEOTIDE SEQUENCE [LARGE SCALE GENOMIC DNA]</scope>
    <source>
        <strain evidence="3 4">GB1</strain>
    </source>
</reference>
<dbReference type="AlphaFoldDB" id="A0A1Y1S9V3"/>
<proteinExistence type="predicted"/>
<evidence type="ECO:0000313" key="4">
    <source>
        <dbReference type="Proteomes" id="UP000192639"/>
    </source>
</evidence>
<feature type="signal peptide" evidence="2">
    <location>
        <begin position="1"/>
        <end position="18"/>
    </location>
</feature>